<feature type="domain" description="Peptidase C50" evidence="6">
    <location>
        <begin position="1839"/>
        <end position="1925"/>
    </location>
</feature>
<evidence type="ECO:0000256" key="3">
    <source>
        <dbReference type="ARBA" id="ARBA00022801"/>
    </source>
</evidence>
<dbReference type="InterPro" id="IPR005314">
    <property type="entry name" value="Peptidase_C50"/>
</dbReference>
<dbReference type="SUPFAM" id="SSF48452">
    <property type="entry name" value="TPR-like"/>
    <property type="match status" value="1"/>
</dbReference>
<dbReference type="GO" id="GO:0004197">
    <property type="term" value="F:cysteine-type endopeptidase activity"/>
    <property type="evidence" value="ECO:0007669"/>
    <property type="project" value="InterPro"/>
</dbReference>
<keyword evidence="8" id="KW-1185">Reference proteome</keyword>
<sequence>MAPVDQVRAELNLKAPTPQTLRYLRAALGLGYHDECEGNSQRTETKKVPQTKGALRSRPPLRATTKQRQKQAARVQIHESTDPRCVELSHTDREKLATETFNLTLRHLGDAVKGLKGNDKSVAPHDSASRPGQPDLALQERSPNKGGNTTTTITKEHLQSSRPPDLAMVVECCQSALHCLRRCGQEATDSDNTKASGVERAALVLLDRSISLGLAGHATSQLVEIQQRHRRCHAKEIPPSGSRLAELLLGRPDAIEVGSIFDFTVSMQGQALRLALLVGHKCINPELVRSLRPDTPGSPSWIIIQGFRQGRTTSEQAVIQLRTLALTLHKLYLQGMKPSTDNTGPVDLFDLFCLSLHLKIESRTKGGAAIDSVSDIWQPYHRSFRKLSETMGDLSAISERIIESLTLFRTLLVDAKCKPEIPMELAETMLDVLQSSTGCAEILAIVEESLTTAASPSHVLHCQITVARLKNSSGNLKKTLSTVNGMQRMLSEGKMVSQVELSRLLFPLAQLRKAATALLPDRARKQIPDETVVSRELETSLISLVYALFLFLTRHVALALGPGTSPKTSNGSPFLVTFAKTVEALLSIEHCTATHGPESAQAERDILKDCSVTVQELQTRFCSARVHSRDGALCNQLRLRISQRCWSRYLTAIKQHRPPQEHADILELSLQGLLDLPDSDQGPAITALKFEKLADSYLESRNYEKAANAFRNALAVGIRQGILSDIVESLLARSYGRAWSEDSSRKSFEKHLTTYARILHAHQLSGEAEAIFYDDQSLPAMHRAALVEKQMLAVFELEDDDRQINACTQMMTVLHNILGPTEYQVYLLRSVSYMLGVALKKRTPASMSIVKSAQVRSLLDRDIAAKESIFFKSFEPEIRSLVCLQHGFLTGWPHYQEFKKAFEHLSNHARSLKTLGQSRVDVNNYVAPLLLAVDFASINEDSTSALEALETLEHLARLGVDDPALCSADILVQKCNFYLQQRKFESAGLSLAMAEKTSGGSSMEPLVELDFSLAYSEHHLQLLRLEDCQCWLLRAKSAWERQVVSTKASSTRTKLKEQSLLCRAAYVASQLSYQRRQLLEAIILARQAAKIAASIWSSVDRLRSSAAPSESTSLMRSETHKISVEFSKLDISCESASKRALTTISAAPYIPLCFAVFGHMAFLTSHCGIYQEATSFLEQALIIARKTSQSNYEAIALSELGLLHARAGRLNEARDVLSKSCQFEACSRIDNLRTLTMVNRSETYLNLGGLQIAHQHLLEAKRVGAITVNNDKKASIGQIRRGKTTKSVAKSSAAKQRAAKTSEEKLLNETIPPSSSTVVATLEQTNLEARITALDARFNLREGVTTPDWDASGSNGNKDGPRWIPVALGLVHSAMKLLSEDAVHSVLAETAVALPVRYRSARHSGRVSFIQPTPPTALVSTKGRPTKQKLESVALRNGNALLLQAYDILQKLSESETDHLSSDLIHTCHKISTKITLLATALNQPLVPSSINLVSDITRPLDLARLREDAITLGELTASRRTCLREWPSPDRIDQISRFSDLEVVNEVDMGNLPASWSIVCVEVSEDLNELFVARLTRESSPFVVRIPLARPDPSATDVDELSLESAKAEMSDIILNANTTAHDARGTSADKSTRAAWLAERQALDNQLSTLLDSIENTWFGGFRGLLSAPRRNQDRLLDFGQRLQSTLNNHLPSRQKTARPSSAIIHLHDHVLELFVGLGHPQEADLEDAVTDLLYFVIDILQFNGERNAYDEIDFDAMLIEVLDAMHAYHDGMVVTENKDDHLILVLDKELQTFPWESLPCLRGQAVSRMPALGAIWERLKHMREQSHGLDAYAVSKTKGAYILNPSSDLKSTQDTFGELFARQLPDYTAIISRPPTTQEFETVLKEQDLVLYFGHGGGGQYIRPRTIRKMDSSAKLTEWGVFEPSGMPLSYLSGGSPAIVGTLWDVTDRDIDRFTLELMEDWGLLDGNSSSGAQAAKKAGHSKSKTGRARERQRRRPVSLDQAVAVARDACLLKYLNGAAPVMYGVPVILK</sequence>
<dbReference type="EMBL" id="JAPDRK010000002">
    <property type="protein sequence ID" value="KAJ9615829.1"/>
    <property type="molecule type" value="Genomic_DNA"/>
</dbReference>
<evidence type="ECO:0000256" key="4">
    <source>
        <dbReference type="ARBA" id="ARBA00022829"/>
    </source>
</evidence>
<feature type="region of interest" description="Disordered" evidence="5">
    <location>
        <begin position="1278"/>
        <end position="1304"/>
    </location>
</feature>
<feature type="region of interest" description="Disordered" evidence="5">
    <location>
        <begin position="116"/>
        <end position="161"/>
    </location>
</feature>
<feature type="region of interest" description="Disordered" evidence="5">
    <location>
        <begin position="34"/>
        <end position="83"/>
    </location>
</feature>
<dbReference type="Pfam" id="PF03568">
    <property type="entry name" value="Separin_C"/>
    <property type="match status" value="1"/>
</dbReference>
<dbReference type="GO" id="GO:0044732">
    <property type="term" value="C:mitotic spindle pole body"/>
    <property type="evidence" value="ECO:0007669"/>
    <property type="project" value="TreeGrafter"/>
</dbReference>
<evidence type="ECO:0000313" key="7">
    <source>
        <dbReference type="EMBL" id="KAJ9615829.1"/>
    </source>
</evidence>
<gene>
    <name evidence="7" type="primary">ESP1</name>
    <name evidence="7" type="ORF">H2200_001906</name>
</gene>
<evidence type="ECO:0000259" key="6">
    <source>
        <dbReference type="PROSITE" id="PS51700"/>
    </source>
</evidence>
<evidence type="ECO:0000313" key="8">
    <source>
        <dbReference type="Proteomes" id="UP001172673"/>
    </source>
</evidence>
<dbReference type="InterPro" id="IPR030397">
    <property type="entry name" value="SEPARIN_core_dom"/>
</dbReference>
<feature type="compositionally biased region" description="Basic residues" evidence="5">
    <location>
        <begin position="1981"/>
        <end position="2000"/>
    </location>
</feature>
<dbReference type="InterPro" id="IPR011990">
    <property type="entry name" value="TPR-like_helical_dom_sf"/>
</dbReference>
<dbReference type="GO" id="GO:0005634">
    <property type="term" value="C:nucleus"/>
    <property type="evidence" value="ECO:0007669"/>
    <property type="project" value="InterPro"/>
</dbReference>
<dbReference type="Pfam" id="PF13424">
    <property type="entry name" value="TPR_12"/>
    <property type="match status" value="1"/>
</dbReference>
<evidence type="ECO:0000256" key="5">
    <source>
        <dbReference type="SAM" id="MobiDB-lite"/>
    </source>
</evidence>
<feature type="region of interest" description="Disordered" evidence="5">
    <location>
        <begin position="1973"/>
        <end position="2003"/>
    </location>
</feature>
<dbReference type="PANTHER" id="PTHR12792:SF0">
    <property type="entry name" value="SEPARIN"/>
    <property type="match status" value="1"/>
</dbReference>
<comment type="caution">
    <text evidence="7">The sequence shown here is derived from an EMBL/GenBank/DDBJ whole genome shotgun (WGS) entry which is preliminary data.</text>
</comment>
<dbReference type="GO" id="GO:0072686">
    <property type="term" value="C:mitotic spindle"/>
    <property type="evidence" value="ECO:0007669"/>
    <property type="project" value="TreeGrafter"/>
</dbReference>
<dbReference type="Gene3D" id="1.25.40.10">
    <property type="entry name" value="Tetratricopeptide repeat domain"/>
    <property type="match status" value="1"/>
</dbReference>
<keyword evidence="4" id="KW-0159">Chromosome partition</keyword>
<organism evidence="7 8">
    <name type="scientific">Cladophialophora chaetospira</name>
    <dbReference type="NCBI Taxonomy" id="386627"/>
    <lineage>
        <taxon>Eukaryota</taxon>
        <taxon>Fungi</taxon>
        <taxon>Dikarya</taxon>
        <taxon>Ascomycota</taxon>
        <taxon>Pezizomycotina</taxon>
        <taxon>Eurotiomycetes</taxon>
        <taxon>Chaetothyriomycetidae</taxon>
        <taxon>Chaetothyriales</taxon>
        <taxon>Herpotrichiellaceae</taxon>
        <taxon>Cladophialophora</taxon>
    </lineage>
</organism>
<dbReference type="PANTHER" id="PTHR12792">
    <property type="entry name" value="EXTRA SPINDLE POLES 1-RELATED"/>
    <property type="match status" value="1"/>
</dbReference>
<dbReference type="Proteomes" id="UP001172673">
    <property type="component" value="Unassembled WGS sequence"/>
</dbReference>
<protein>
    <recommendedName>
        <fullName evidence="2">separase</fullName>
        <ecNumber evidence="2">3.4.22.49</ecNumber>
    </recommendedName>
</protein>
<accession>A0AA38XLS1</accession>
<dbReference type="GO" id="GO:0005737">
    <property type="term" value="C:cytoplasm"/>
    <property type="evidence" value="ECO:0007669"/>
    <property type="project" value="TreeGrafter"/>
</dbReference>
<proteinExistence type="predicted"/>
<dbReference type="GO" id="GO:0006508">
    <property type="term" value="P:proteolysis"/>
    <property type="evidence" value="ECO:0007669"/>
    <property type="project" value="InterPro"/>
</dbReference>
<name>A0AA38XLS1_9EURO</name>
<comment type="catalytic activity">
    <reaction evidence="1">
        <text>All bonds known to be hydrolyzed by this endopeptidase have arginine in P1 and an acidic residue in P4. P6 is often occupied by an acidic residue or by a hydroxy-amino-acid residue, the phosphorylation of which enhances cleavage.</text>
        <dbReference type="EC" id="3.4.22.49"/>
    </reaction>
</comment>
<dbReference type="PROSITE" id="PS51700">
    <property type="entry name" value="SEPARIN"/>
    <property type="match status" value="1"/>
</dbReference>
<evidence type="ECO:0000256" key="1">
    <source>
        <dbReference type="ARBA" id="ARBA00000451"/>
    </source>
</evidence>
<evidence type="ECO:0000256" key="2">
    <source>
        <dbReference type="ARBA" id="ARBA00012489"/>
    </source>
</evidence>
<dbReference type="EC" id="3.4.22.49" evidence="2"/>
<dbReference type="GO" id="GO:0051307">
    <property type="term" value="P:meiotic chromosome separation"/>
    <property type="evidence" value="ECO:0007669"/>
    <property type="project" value="TreeGrafter"/>
</dbReference>
<reference evidence="7" key="1">
    <citation type="submission" date="2022-10" db="EMBL/GenBank/DDBJ databases">
        <title>Culturing micro-colonial fungi from biological soil crusts in the Mojave desert and describing Neophaeococcomyces mojavensis, and introducing the new genera and species Taxawa tesnikishii.</title>
        <authorList>
            <person name="Kurbessoian T."/>
            <person name="Stajich J.E."/>
        </authorList>
    </citation>
    <scope>NUCLEOTIDE SEQUENCE</scope>
    <source>
        <strain evidence="7">TK_41</strain>
    </source>
</reference>
<feature type="compositionally biased region" description="Low complexity" evidence="5">
    <location>
        <begin position="1285"/>
        <end position="1296"/>
    </location>
</feature>
<keyword evidence="3 7" id="KW-0378">Hydrolase</keyword>